<dbReference type="PANTHER" id="PTHR11727:SF7">
    <property type="entry name" value="DIMETHYLADENOSINE TRANSFERASE-RELATED"/>
    <property type="match status" value="1"/>
</dbReference>
<dbReference type="SMART" id="SM00650">
    <property type="entry name" value="rADc"/>
    <property type="match status" value="1"/>
</dbReference>
<dbReference type="InterPro" id="IPR020598">
    <property type="entry name" value="rRNA_Ade_methylase_Trfase_N"/>
</dbReference>
<dbReference type="InterPro" id="IPR001737">
    <property type="entry name" value="KsgA/Erm"/>
</dbReference>
<evidence type="ECO:0000256" key="5">
    <source>
        <dbReference type="PROSITE-ProRule" id="PRU01026"/>
    </source>
</evidence>
<comment type="similarity">
    <text evidence="5">Belongs to the class I-like SAM-binding methyltransferase superfamily. rRNA adenine N(6)-methyltransferase family.</text>
</comment>
<dbReference type="SUPFAM" id="SSF53335">
    <property type="entry name" value="S-adenosyl-L-methionine-dependent methyltransferases"/>
    <property type="match status" value="1"/>
</dbReference>
<feature type="binding site" evidence="5">
    <location>
        <position position="13"/>
    </location>
    <ligand>
        <name>S-adenosyl-L-methionine</name>
        <dbReference type="ChEBI" id="CHEBI:59789"/>
    </ligand>
</feature>
<evidence type="ECO:0000259" key="6">
    <source>
        <dbReference type="SMART" id="SM00650"/>
    </source>
</evidence>
<evidence type="ECO:0000256" key="3">
    <source>
        <dbReference type="ARBA" id="ARBA00022691"/>
    </source>
</evidence>
<feature type="binding site" evidence="5">
    <location>
        <position position="102"/>
    </location>
    <ligand>
        <name>S-adenosyl-L-methionine</name>
        <dbReference type="ChEBI" id="CHEBI:59789"/>
    </ligand>
</feature>
<dbReference type="Gene3D" id="3.40.50.150">
    <property type="entry name" value="Vaccinia Virus protein VP39"/>
    <property type="match status" value="1"/>
</dbReference>
<dbReference type="AlphaFoldDB" id="A0A1F8BI13"/>
<sequence length="269" mass="31938">MKLKKRRMLYSQNRLINPGLVADLVGKSSIGENDVVLEIGPGKGIITQELLNAAKKVIAVEIDEKLYLHLKNKFSELDKLVLVRNDFLKYKLPGYPFKVFANTPFVIISDVIRKLTDDKNFQQGYLIVQKEAAKKFIGKPQDSRNQMISVLLYPWFEIRVYWEFERRDFIPKPSVDCVMIDVKRRDKPLLSWSDSRMYKDFILYLYNKERGVAGLKKEMIVARFEDFFKTSNSRLRREIERRARKIEKDQKNIKKIHRTRVDRNWKRFG</sequence>
<dbReference type="PROSITE" id="PS01131">
    <property type="entry name" value="RRNA_A_DIMETH"/>
    <property type="match status" value="1"/>
</dbReference>
<keyword evidence="3 5" id="KW-0949">S-adenosyl-L-methionine</keyword>
<proteinExistence type="inferred from homology"/>
<dbReference type="Proteomes" id="UP000177060">
    <property type="component" value="Unassembled WGS sequence"/>
</dbReference>
<dbReference type="PANTHER" id="PTHR11727">
    <property type="entry name" value="DIMETHYLADENOSINE TRANSFERASE"/>
    <property type="match status" value="1"/>
</dbReference>
<dbReference type="InterPro" id="IPR023165">
    <property type="entry name" value="rRNA_Ade_diMease-like_C"/>
</dbReference>
<name>A0A1F8BI13_9BACT</name>
<feature type="domain" description="Ribosomal RNA adenine methylase transferase N-terminal" evidence="6">
    <location>
        <begin position="20"/>
        <end position="186"/>
    </location>
</feature>
<dbReference type="GO" id="GO:0003723">
    <property type="term" value="F:RNA binding"/>
    <property type="evidence" value="ECO:0007669"/>
    <property type="project" value="UniProtKB-UniRule"/>
</dbReference>
<reference evidence="7 8" key="1">
    <citation type="journal article" date="2016" name="Nat. Commun.">
        <title>Thousands of microbial genomes shed light on interconnected biogeochemical processes in an aquifer system.</title>
        <authorList>
            <person name="Anantharaman K."/>
            <person name="Brown C.T."/>
            <person name="Hug L.A."/>
            <person name="Sharon I."/>
            <person name="Castelle C.J."/>
            <person name="Probst A.J."/>
            <person name="Thomas B.C."/>
            <person name="Singh A."/>
            <person name="Wilkins M.J."/>
            <person name="Karaoz U."/>
            <person name="Brodie E.L."/>
            <person name="Williams K.H."/>
            <person name="Hubbard S.S."/>
            <person name="Banfield J.F."/>
        </authorList>
    </citation>
    <scope>NUCLEOTIDE SEQUENCE [LARGE SCALE GENOMIC DNA]</scope>
</reference>
<organism evidence="7 8">
    <name type="scientific">Candidatus Woesebacteria bacterium RIFCSPLOWO2_01_FULL_39_14</name>
    <dbReference type="NCBI Taxonomy" id="1802518"/>
    <lineage>
        <taxon>Bacteria</taxon>
        <taxon>Candidatus Woeseibacteriota</taxon>
    </lineage>
</organism>
<protein>
    <recommendedName>
        <fullName evidence="6">Ribosomal RNA adenine methylase transferase N-terminal domain-containing protein</fullName>
    </recommendedName>
</protein>
<dbReference type="InterPro" id="IPR020596">
    <property type="entry name" value="rRNA_Ade_Mease_Trfase_CS"/>
</dbReference>
<dbReference type="Gene3D" id="1.10.8.100">
    <property type="entry name" value="Ribosomal RNA adenine dimethylase-like, domain 2"/>
    <property type="match status" value="1"/>
</dbReference>
<keyword evidence="1 5" id="KW-0489">Methyltransferase</keyword>
<dbReference type="EMBL" id="MGHE01000027">
    <property type="protein sequence ID" value="OGM62985.1"/>
    <property type="molecule type" value="Genomic_DNA"/>
</dbReference>
<dbReference type="PROSITE" id="PS51689">
    <property type="entry name" value="SAM_RNA_A_N6_MT"/>
    <property type="match status" value="1"/>
</dbReference>
<feature type="binding site" evidence="5">
    <location>
        <position position="61"/>
    </location>
    <ligand>
        <name>S-adenosyl-L-methionine</name>
        <dbReference type="ChEBI" id="CHEBI:59789"/>
    </ligand>
</feature>
<dbReference type="Pfam" id="PF00398">
    <property type="entry name" value="RrnaAD"/>
    <property type="match status" value="1"/>
</dbReference>
<comment type="caution">
    <text evidence="7">The sequence shown here is derived from an EMBL/GenBank/DDBJ whole genome shotgun (WGS) entry which is preliminary data.</text>
</comment>
<evidence type="ECO:0000313" key="8">
    <source>
        <dbReference type="Proteomes" id="UP000177060"/>
    </source>
</evidence>
<feature type="binding site" evidence="5">
    <location>
        <position position="15"/>
    </location>
    <ligand>
        <name>S-adenosyl-L-methionine</name>
        <dbReference type="ChEBI" id="CHEBI:59789"/>
    </ligand>
</feature>
<evidence type="ECO:0000256" key="2">
    <source>
        <dbReference type="ARBA" id="ARBA00022679"/>
    </source>
</evidence>
<feature type="binding site" evidence="5">
    <location>
        <position position="86"/>
    </location>
    <ligand>
        <name>S-adenosyl-L-methionine</name>
        <dbReference type="ChEBI" id="CHEBI:59789"/>
    </ligand>
</feature>
<accession>A0A1F8BI13</accession>
<evidence type="ECO:0000256" key="1">
    <source>
        <dbReference type="ARBA" id="ARBA00022603"/>
    </source>
</evidence>
<keyword evidence="2 5" id="KW-0808">Transferase</keyword>
<keyword evidence="4 5" id="KW-0694">RNA-binding</keyword>
<dbReference type="CDD" id="cd02440">
    <property type="entry name" value="AdoMet_MTases"/>
    <property type="match status" value="1"/>
</dbReference>
<dbReference type="InterPro" id="IPR029063">
    <property type="entry name" value="SAM-dependent_MTases_sf"/>
</dbReference>
<gene>
    <name evidence="7" type="ORF">A3A52_03270</name>
</gene>
<feature type="binding site" evidence="5">
    <location>
        <position position="40"/>
    </location>
    <ligand>
        <name>S-adenosyl-L-methionine</name>
        <dbReference type="ChEBI" id="CHEBI:59789"/>
    </ligand>
</feature>
<evidence type="ECO:0000313" key="7">
    <source>
        <dbReference type="EMBL" id="OGM62985.1"/>
    </source>
</evidence>
<dbReference type="GO" id="GO:0000179">
    <property type="term" value="F:rRNA (adenine-N6,N6-)-dimethyltransferase activity"/>
    <property type="evidence" value="ECO:0007669"/>
    <property type="project" value="UniProtKB-UniRule"/>
</dbReference>
<evidence type="ECO:0000256" key="4">
    <source>
        <dbReference type="ARBA" id="ARBA00022884"/>
    </source>
</evidence>